<dbReference type="Proteomes" id="UP000292927">
    <property type="component" value="Unassembled WGS sequence"/>
</dbReference>
<comment type="caution">
    <text evidence="2">The sequence shown here is derived from an EMBL/GenBank/DDBJ whole genome shotgun (WGS) entry which is preliminary data.</text>
</comment>
<organism evidence="2 3">
    <name type="scientific">Cuneatibacter caecimuris</name>
    <dbReference type="NCBI Taxonomy" id="1796618"/>
    <lineage>
        <taxon>Bacteria</taxon>
        <taxon>Bacillati</taxon>
        <taxon>Bacillota</taxon>
        <taxon>Clostridia</taxon>
        <taxon>Lachnospirales</taxon>
        <taxon>Lachnospiraceae</taxon>
        <taxon>Cuneatibacter</taxon>
    </lineage>
</organism>
<name>A0A4Q7NYV7_9FIRM</name>
<dbReference type="OrthoDB" id="3196374at2"/>
<evidence type="ECO:0008006" key="4">
    <source>
        <dbReference type="Google" id="ProtNLM"/>
    </source>
</evidence>
<protein>
    <recommendedName>
        <fullName evidence="4">Tetratricopeptide repeat protein</fullName>
    </recommendedName>
</protein>
<accession>A0A4Q7NYV7</accession>
<proteinExistence type="predicted"/>
<keyword evidence="1" id="KW-0812">Transmembrane</keyword>
<dbReference type="AlphaFoldDB" id="A0A4Q7NYV7"/>
<gene>
    <name evidence="2" type="ORF">EV209_2944</name>
</gene>
<keyword evidence="1" id="KW-0472">Membrane</keyword>
<dbReference type="RefSeq" id="WP_130436180.1">
    <property type="nucleotide sequence ID" value="NZ_SGXF01000008.1"/>
</dbReference>
<reference evidence="2 3" key="1">
    <citation type="submission" date="2019-02" db="EMBL/GenBank/DDBJ databases">
        <title>Genomic Encyclopedia of Type Strains, Phase IV (KMG-IV): sequencing the most valuable type-strain genomes for metagenomic binning, comparative biology and taxonomic classification.</title>
        <authorList>
            <person name="Goeker M."/>
        </authorList>
    </citation>
    <scope>NUCLEOTIDE SEQUENCE [LARGE SCALE GENOMIC DNA]</scope>
    <source>
        <strain evidence="2 3">DSM 29486</strain>
    </source>
</reference>
<dbReference type="EMBL" id="SGXF01000008">
    <property type="protein sequence ID" value="RZS92651.1"/>
    <property type="molecule type" value="Genomic_DNA"/>
</dbReference>
<evidence type="ECO:0000313" key="3">
    <source>
        <dbReference type="Proteomes" id="UP000292927"/>
    </source>
</evidence>
<evidence type="ECO:0000256" key="1">
    <source>
        <dbReference type="SAM" id="Phobius"/>
    </source>
</evidence>
<feature type="transmembrane region" description="Helical" evidence="1">
    <location>
        <begin position="32"/>
        <end position="50"/>
    </location>
</feature>
<evidence type="ECO:0000313" key="2">
    <source>
        <dbReference type="EMBL" id="RZS92651.1"/>
    </source>
</evidence>
<keyword evidence="3" id="KW-1185">Reference proteome</keyword>
<keyword evidence="1" id="KW-1133">Transmembrane helix</keyword>
<sequence length="295" mass="34589">MNLIIIFLVFHIIICILLYLLIRLGILECGRMVMMLAWFVPVWGLVCLVIQEFRSRGKQEVKEDVGVEKLKINDEIHRSILMEEDPIEGRVVPLEEALLINAPSTRRELMMEVMYSDPGNYVDQLQEARMNDDTEVVHYAVTALVELQKEYDLEFQELERKLAETPDDGALLDTYLGLLERYLSSGLLEGSSRSIQLRNYSSLLDRKLKTKGEELSLYRRKIETDIQLKEYDTAYQEISRVLELWPKEETGYLFLIQYYSAVKDRKGIDRTLELLRFREIHLTGEGRSIVEFWKK</sequence>
<feature type="transmembrane region" description="Helical" evidence="1">
    <location>
        <begin position="5"/>
        <end position="26"/>
    </location>
</feature>